<evidence type="ECO:0000313" key="2">
    <source>
        <dbReference type="Proteomes" id="UP000183107"/>
    </source>
</evidence>
<organism evidence="1 2">
    <name type="scientific">Nitrosospira briensis</name>
    <dbReference type="NCBI Taxonomy" id="35799"/>
    <lineage>
        <taxon>Bacteria</taxon>
        <taxon>Pseudomonadati</taxon>
        <taxon>Pseudomonadota</taxon>
        <taxon>Betaproteobacteria</taxon>
        <taxon>Nitrosomonadales</taxon>
        <taxon>Nitrosomonadaceae</taxon>
        <taxon>Nitrosospira</taxon>
    </lineage>
</organism>
<proteinExistence type="predicted"/>
<dbReference type="Proteomes" id="UP000183107">
    <property type="component" value="Unassembled WGS sequence"/>
</dbReference>
<sequence length="66" mass="7725">MKVTEELHFCTVQLSINDVLELRLIQHPKIIDVSAPRSGTSPNRRPQQINEKMFFTFGSCRYIYNL</sequence>
<keyword evidence="2" id="KW-1185">Reference proteome</keyword>
<name>A0A1I4Y4W1_9PROT</name>
<accession>A0A1I4Y4W1</accession>
<protein>
    <submittedName>
        <fullName evidence="1">Uncharacterized protein</fullName>
    </submittedName>
</protein>
<gene>
    <name evidence="1" type="ORF">SAMN05216386_0513</name>
</gene>
<reference evidence="2" key="1">
    <citation type="submission" date="2016-10" db="EMBL/GenBank/DDBJ databases">
        <authorList>
            <person name="Varghese N."/>
        </authorList>
    </citation>
    <scope>NUCLEOTIDE SEQUENCE [LARGE SCALE GENOMIC DNA]</scope>
    <source>
        <strain evidence="2">Nsp8</strain>
    </source>
</reference>
<dbReference type="EMBL" id="FOVJ01000001">
    <property type="protein sequence ID" value="SFN33057.1"/>
    <property type="molecule type" value="Genomic_DNA"/>
</dbReference>
<evidence type="ECO:0000313" key="1">
    <source>
        <dbReference type="EMBL" id="SFN33057.1"/>
    </source>
</evidence>
<dbReference type="AlphaFoldDB" id="A0A1I4Y4W1"/>